<evidence type="ECO:0000313" key="1">
    <source>
        <dbReference type="EnsemblMetazoa" id="ENSAATROPP011001"/>
    </source>
</evidence>
<organism evidence="1 2">
    <name type="scientific">Anopheles atroparvus</name>
    <name type="common">European mosquito</name>
    <dbReference type="NCBI Taxonomy" id="41427"/>
    <lineage>
        <taxon>Eukaryota</taxon>
        <taxon>Metazoa</taxon>
        <taxon>Ecdysozoa</taxon>
        <taxon>Arthropoda</taxon>
        <taxon>Hexapoda</taxon>
        <taxon>Insecta</taxon>
        <taxon>Pterygota</taxon>
        <taxon>Neoptera</taxon>
        <taxon>Endopterygota</taxon>
        <taxon>Diptera</taxon>
        <taxon>Nematocera</taxon>
        <taxon>Culicoidea</taxon>
        <taxon>Culicidae</taxon>
        <taxon>Anophelinae</taxon>
        <taxon>Anopheles</taxon>
    </lineage>
</organism>
<proteinExistence type="predicted"/>
<dbReference type="Proteomes" id="UP000075880">
    <property type="component" value="Unassembled WGS sequence"/>
</dbReference>
<sequence>MLYNHCWWKREEARSSIAHSRLTDNNSTRRTRTTTNANAGCIMYCKMTPVPANTQYGKAAATADPARHSISSKRTQTHYSSASEGSAFRGFAGRWICFLHILLHSITPRVKWRKGQNRQGHSVFGHRFIV</sequence>
<accession>A0AAG5DIR8</accession>
<keyword evidence="2" id="KW-1185">Reference proteome</keyword>
<protein>
    <submittedName>
        <fullName evidence="1">Uncharacterized protein</fullName>
    </submittedName>
</protein>
<evidence type="ECO:0000313" key="2">
    <source>
        <dbReference type="Proteomes" id="UP000075880"/>
    </source>
</evidence>
<reference evidence="1" key="1">
    <citation type="submission" date="2024-04" db="UniProtKB">
        <authorList>
            <consortium name="EnsemblMetazoa"/>
        </authorList>
    </citation>
    <scope>IDENTIFICATION</scope>
    <source>
        <strain evidence="1">EBRO</strain>
    </source>
</reference>
<name>A0AAG5DIR8_ANOAO</name>
<dbReference type="AlphaFoldDB" id="A0AAG5DIR8"/>
<dbReference type="EnsemblMetazoa" id="ENSAATROPT012135">
    <property type="protein sequence ID" value="ENSAATROPP011001"/>
    <property type="gene ID" value="ENSAATROPG009879"/>
</dbReference>